<dbReference type="Pfam" id="PF03140">
    <property type="entry name" value="DUF247"/>
    <property type="match status" value="1"/>
</dbReference>
<keyword evidence="2" id="KW-0472">Membrane</keyword>
<dbReference type="Proteomes" id="UP000626092">
    <property type="component" value="Unassembled WGS sequence"/>
</dbReference>
<dbReference type="PANTHER" id="PTHR31549:SF129">
    <property type="entry name" value="DUF4220 DOMAIN-CONTAINING PROTEIN"/>
    <property type="match status" value="1"/>
</dbReference>
<comment type="caution">
    <text evidence="3">The sequence shown here is derived from an EMBL/GenBank/DDBJ whole genome shotgun (WGS) entry which is preliminary data.</text>
</comment>
<keyword evidence="2" id="KW-0812">Transmembrane</keyword>
<feature type="region of interest" description="Disordered" evidence="1">
    <location>
        <begin position="1"/>
        <end position="21"/>
    </location>
</feature>
<dbReference type="EMBL" id="WJXA01000002">
    <property type="protein sequence ID" value="KAF7151683.1"/>
    <property type="molecule type" value="Genomic_DNA"/>
</dbReference>
<reference evidence="3" key="1">
    <citation type="submission" date="2019-11" db="EMBL/GenBank/DDBJ databases">
        <authorList>
            <person name="Liu Y."/>
            <person name="Hou J."/>
            <person name="Li T.-Q."/>
            <person name="Guan C.-H."/>
            <person name="Wu X."/>
            <person name="Wu H.-Z."/>
            <person name="Ling F."/>
            <person name="Zhang R."/>
            <person name="Shi X.-G."/>
            <person name="Ren J.-P."/>
            <person name="Chen E.-F."/>
            <person name="Sun J.-M."/>
        </authorList>
    </citation>
    <scope>NUCLEOTIDE SEQUENCE</scope>
    <source>
        <strain evidence="3">Adult_tree_wgs_1</strain>
        <tissue evidence="3">Leaves</tissue>
    </source>
</reference>
<keyword evidence="4" id="KW-1185">Reference proteome</keyword>
<keyword evidence="2" id="KW-1133">Transmembrane helix</keyword>
<dbReference type="AlphaFoldDB" id="A0A834HEM3"/>
<sequence>MDNFEHGITRGVGEGSGNSYATTTNDSFEVVVDASKEPRRTGKYLERRMEKVPLSMRKCEKTKGYFDPRVISIGPYHHGKKELQNAERIKPIIAQLYILNSGRNMDEFRQNILGIVDVARSYYLEGSTDKYSDQEFAEMMLLDGLFSSAYIECTTLGYHDETIIHELKKHLGLRDFYIMGTDVQFLIENQLPLQVIELLMSLKSNNNNLTKILATRWAVSHLFASMKQDMGELNREIRELLDSKRIDCKKLLHYPELFWLQQNKFSESNHDCETSNVTCMWDSLFSFRSITELKAKGIYVRRSTVYDQRTIKFRPFFFFFGVLELSPVMVVPEFIMIISNQIAYEWTPNNPNRQPTMAYVNFMKSLISSAEDVKELRAKNIVFSSCTSDEEVVRMIDNIPTIRTEDSNIYGKVKRRIQNHYNNKAKTWIAELIHNYFNSPLAFITFLAATAVIIMSFLQTDFTINPSK</sequence>
<evidence type="ECO:0000313" key="3">
    <source>
        <dbReference type="EMBL" id="KAF7151683.1"/>
    </source>
</evidence>
<accession>A0A834HEM3</accession>
<protein>
    <submittedName>
        <fullName evidence="3">Uncharacterized protein</fullName>
    </submittedName>
</protein>
<proteinExistence type="predicted"/>
<name>A0A834HEM3_RHOSS</name>
<organism evidence="3 4">
    <name type="scientific">Rhododendron simsii</name>
    <name type="common">Sims's rhododendron</name>
    <dbReference type="NCBI Taxonomy" id="118357"/>
    <lineage>
        <taxon>Eukaryota</taxon>
        <taxon>Viridiplantae</taxon>
        <taxon>Streptophyta</taxon>
        <taxon>Embryophyta</taxon>
        <taxon>Tracheophyta</taxon>
        <taxon>Spermatophyta</taxon>
        <taxon>Magnoliopsida</taxon>
        <taxon>eudicotyledons</taxon>
        <taxon>Gunneridae</taxon>
        <taxon>Pentapetalae</taxon>
        <taxon>asterids</taxon>
        <taxon>Ericales</taxon>
        <taxon>Ericaceae</taxon>
        <taxon>Ericoideae</taxon>
        <taxon>Rhodoreae</taxon>
        <taxon>Rhododendron</taxon>
    </lineage>
</organism>
<evidence type="ECO:0000256" key="1">
    <source>
        <dbReference type="SAM" id="MobiDB-lite"/>
    </source>
</evidence>
<gene>
    <name evidence="3" type="ORF">RHSIM_Rhsim02G0207900</name>
</gene>
<feature type="transmembrane region" description="Helical" evidence="2">
    <location>
        <begin position="316"/>
        <end position="338"/>
    </location>
</feature>
<evidence type="ECO:0000313" key="4">
    <source>
        <dbReference type="Proteomes" id="UP000626092"/>
    </source>
</evidence>
<dbReference type="InterPro" id="IPR004158">
    <property type="entry name" value="DUF247_pln"/>
</dbReference>
<dbReference type="OrthoDB" id="1849062at2759"/>
<dbReference type="PANTHER" id="PTHR31549">
    <property type="entry name" value="PROTEIN, PUTATIVE (DUF247)-RELATED-RELATED"/>
    <property type="match status" value="1"/>
</dbReference>
<feature type="transmembrane region" description="Helical" evidence="2">
    <location>
        <begin position="441"/>
        <end position="458"/>
    </location>
</feature>
<evidence type="ECO:0000256" key="2">
    <source>
        <dbReference type="SAM" id="Phobius"/>
    </source>
</evidence>